<name>K0RXS7_THAOC</name>
<comment type="caution">
    <text evidence="1">The sequence shown here is derived from an EMBL/GenBank/DDBJ whole genome shotgun (WGS) entry which is preliminary data.</text>
</comment>
<evidence type="ECO:0000313" key="1">
    <source>
        <dbReference type="EMBL" id="EJK57249.1"/>
    </source>
</evidence>
<protein>
    <submittedName>
        <fullName evidence="1">Uncharacterized protein</fullName>
    </submittedName>
</protein>
<reference evidence="1 2" key="1">
    <citation type="journal article" date="2012" name="Genome Biol.">
        <title>Genome and low-iron response of an oceanic diatom adapted to chronic iron limitation.</title>
        <authorList>
            <person name="Lommer M."/>
            <person name="Specht M."/>
            <person name="Roy A.S."/>
            <person name="Kraemer L."/>
            <person name="Andreson R."/>
            <person name="Gutowska M.A."/>
            <person name="Wolf J."/>
            <person name="Bergner S.V."/>
            <person name="Schilhabel M.B."/>
            <person name="Klostermeier U.C."/>
            <person name="Beiko R.G."/>
            <person name="Rosenstiel P."/>
            <person name="Hippler M."/>
            <person name="Laroche J."/>
        </authorList>
    </citation>
    <scope>NUCLEOTIDE SEQUENCE [LARGE SCALE GENOMIC DNA]</scope>
    <source>
        <strain evidence="1 2">CCMP1005</strain>
    </source>
</reference>
<proteinExistence type="predicted"/>
<organism evidence="1 2">
    <name type="scientific">Thalassiosira oceanica</name>
    <name type="common">Marine diatom</name>
    <dbReference type="NCBI Taxonomy" id="159749"/>
    <lineage>
        <taxon>Eukaryota</taxon>
        <taxon>Sar</taxon>
        <taxon>Stramenopiles</taxon>
        <taxon>Ochrophyta</taxon>
        <taxon>Bacillariophyta</taxon>
        <taxon>Coscinodiscophyceae</taxon>
        <taxon>Thalassiosirophycidae</taxon>
        <taxon>Thalassiosirales</taxon>
        <taxon>Thalassiosiraceae</taxon>
        <taxon>Thalassiosira</taxon>
    </lineage>
</organism>
<dbReference type="Proteomes" id="UP000266841">
    <property type="component" value="Unassembled WGS sequence"/>
</dbReference>
<evidence type="ECO:0000313" key="2">
    <source>
        <dbReference type="Proteomes" id="UP000266841"/>
    </source>
</evidence>
<sequence>MVRLVQPESPYDCQTALQGQGRFSLNTSDMDPNTTIEELREALKNGKDDKTAKLLEDLQKRTQVFSGNVTGTDAYWRSTYQEFMAKILYDEYMLGEEMSFFHT</sequence>
<keyword evidence="2" id="KW-1185">Reference proteome</keyword>
<dbReference type="AlphaFoldDB" id="K0RXS7"/>
<accession>K0RXS7</accession>
<dbReference type="EMBL" id="AGNL01028916">
    <property type="protein sequence ID" value="EJK57249.1"/>
    <property type="molecule type" value="Genomic_DNA"/>
</dbReference>
<feature type="non-terminal residue" evidence="1">
    <location>
        <position position="103"/>
    </location>
</feature>
<gene>
    <name evidence="1" type="ORF">THAOC_22732</name>
</gene>